<sequence>MPREPSVYIKLVDPMFLTSFVNDGIIHFGSTAEYRKIEETMGNSWIGDKQDGLLTVPTKHLSEFKSVITYAGKSYSVPVTGGLSMSMGMDAFCFTHIEISELLNPNKRTKLIKDLNNSLLSDPDFPKKVVYFKDFSIFKKRLMRCLEIAGYESAIGNVIYDKEPYERAVWIMKHLPGSGLGSTFWINFVKAKKFSIERETRIIINHRALFRNFENVKIGSICSITNCYDSLADFIKDFYETNC</sequence>
<comment type="caution">
    <text evidence="1">The sequence shown here is derived from an EMBL/GenBank/DDBJ whole genome shotgun (WGS) entry which is preliminary data.</text>
</comment>
<accession>A0ABW3PC25</accession>
<dbReference type="EMBL" id="JBHTLH010000005">
    <property type="protein sequence ID" value="MFD1124159.1"/>
    <property type="molecule type" value="Genomic_DNA"/>
</dbReference>
<keyword evidence="2" id="KW-1185">Reference proteome</keyword>
<protein>
    <submittedName>
        <fullName evidence="1">Uncharacterized protein</fullName>
    </submittedName>
</protein>
<dbReference type="Proteomes" id="UP001597156">
    <property type="component" value="Unassembled WGS sequence"/>
</dbReference>
<reference evidence="2" key="1">
    <citation type="journal article" date="2019" name="Int. J. Syst. Evol. Microbiol.">
        <title>The Global Catalogue of Microorganisms (GCM) 10K type strain sequencing project: providing services to taxonomists for standard genome sequencing and annotation.</title>
        <authorList>
            <consortium name="The Broad Institute Genomics Platform"/>
            <consortium name="The Broad Institute Genome Sequencing Center for Infectious Disease"/>
            <person name="Wu L."/>
            <person name="Ma J."/>
        </authorList>
    </citation>
    <scope>NUCLEOTIDE SEQUENCE [LARGE SCALE GENOMIC DNA]</scope>
    <source>
        <strain evidence="2">CCUG 71848</strain>
    </source>
</reference>
<dbReference type="RefSeq" id="WP_121977766.1">
    <property type="nucleotide sequence ID" value="NZ_JBHTLH010000005.1"/>
</dbReference>
<name>A0ABW3PC25_9LACO</name>
<gene>
    <name evidence="1" type="ORF">ACFQ22_02115</name>
</gene>
<proteinExistence type="predicted"/>
<organism evidence="1 2">
    <name type="scientific">Lentilactobacillus raoultii</name>
    <dbReference type="NCBI Taxonomy" id="1987503"/>
    <lineage>
        <taxon>Bacteria</taxon>
        <taxon>Bacillati</taxon>
        <taxon>Bacillota</taxon>
        <taxon>Bacilli</taxon>
        <taxon>Lactobacillales</taxon>
        <taxon>Lactobacillaceae</taxon>
        <taxon>Lentilactobacillus</taxon>
    </lineage>
</organism>
<evidence type="ECO:0000313" key="2">
    <source>
        <dbReference type="Proteomes" id="UP001597156"/>
    </source>
</evidence>
<evidence type="ECO:0000313" key="1">
    <source>
        <dbReference type="EMBL" id="MFD1124159.1"/>
    </source>
</evidence>